<dbReference type="Gene3D" id="2.30.130.10">
    <property type="entry name" value="PUA domain"/>
    <property type="match status" value="1"/>
</dbReference>
<dbReference type="GO" id="GO:0032259">
    <property type="term" value="P:methylation"/>
    <property type="evidence" value="ECO:0007669"/>
    <property type="project" value="UniProtKB-KW"/>
</dbReference>
<dbReference type="AlphaFoldDB" id="A0A286G998"/>
<dbReference type="Gene3D" id="3.40.50.150">
    <property type="entry name" value="Vaccinia Virus protein VP39"/>
    <property type="match status" value="1"/>
</dbReference>
<comment type="similarity">
    <text evidence="6">Belongs to the methyltransferase superfamily. RlmI family.</text>
</comment>
<keyword evidence="10" id="KW-1185">Reference proteome</keyword>
<dbReference type="RefSeq" id="WP_097278027.1">
    <property type="nucleotide sequence ID" value="NZ_OCNJ01000002.1"/>
</dbReference>
<proteinExistence type="inferred from homology"/>
<sequence>MTEPAFPAAADTPETRPAVRLQKGRSNRLRRGGPWVFSNEIEMTAEAKALPPGSLVTLVDAGDEKLGVATFNAHSLIAARVVDRDWRTTVDSRVVLDRLRRARDLRDRLFDRPFYRLVHSEADGLPGLIVDRFGDVVTVQANTAGMERLTPAVLEALDELLAPAAVVLRNDAPSRGLEGLPLGQTVVKGVIDGPVAVEENGLTYLADVTTGQKTGWFYDQRPNRAFVAGLARGRRAIDVYSYAGGFGLACAAAGATEVVLVDRAERALALATDAAARNGFADRVTTVQGEAFAEMARLAAAGDRFGVVVADPPAFAKSKKDQAQAAKGYRKMARLAAALVEPGGVLLCGSCSHHMPLEMFQEEVSRGIAQADRTGRLLHTGFAGPDHPVHPALPETAYLKTLTFQLD</sequence>
<keyword evidence="3 9" id="KW-0489">Methyltransferase</keyword>
<evidence type="ECO:0000256" key="1">
    <source>
        <dbReference type="ARBA" id="ARBA00004496"/>
    </source>
</evidence>
<dbReference type="InterPro" id="IPR015947">
    <property type="entry name" value="PUA-like_sf"/>
</dbReference>
<dbReference type="InterPro" id="IPR041532">
    <property type="entry name" value="RlmI-like_PUA"/>
</dbReference>
<name>A0A286G998_9PROT</name>
<evidence type="ECO:0000256" key="4">
    <source>
        <dbReference type="ARBA" id="ARBA00022679"/>
    </source>
</evidence>
<dbReference type="Pfam" id="PF10672">
    <property type="entry name" value="Methyltrans_SAM"/>
    <property type="match status" value="1"/>
</dbReference>
<comment type="subcellular location">
    <subcellularLocation>
        <location evidence="1">Cytoplasm</location>
    </subcellularLocation>
</comment>
<feature type="domain" description="S-adenosylmethionine-dependent methyltransferase" evidence="7">
    <location>
        <begin position="197"/>
        <end position="373"/>
    </location>
</feature>
<dbReference type="GO" id="GO:0005737">
    <property type="term" value="C:cytoplasm"/>
    <property type="evidence" value="ECO:0007669"/>
    <property type="project" value="UniProtKB-SubCell"/>
</dbReference>
<dbReference type="CDD" id="cd02440">
    <property type="entry name" value="AdoMet_MTases"/>
    <property type="match status" value="1"/>
</dbReference>
<dbReference type="InterPro" id="IPR019614">
    <property type="entry name" value="SAM-dep_methyl-trfase"/>
</dbReference>
<keyword evidence="2" id="KW-0963">Cytoplasm</keyword>
<dbReference type="OrthoDB" id="9805492at2"/>
<dbReference type="EMBL" id="OCNJ01000002">
    <property type="protein sequence ID" value="SOD92101.1"/>
    <property type="molecule type" value="Genomic_DNA"/>
</dbReference>
<evidence type="ECO:0000256" key="2">
    <source>
        <dbReference type="ARBA" id="ARBA00022490"/>
    </source>
</evidence>
<dbReference type="Gene3D" id="3.30.750.80">
    <property type="entry name" value="RNA methyltransferase domain (HRMD) like"/>
    <property type="match status" value="1"/>
</dbReference>
<evidence type="ECO:0000313" key="9">
    <source>
        <dbReference type="EMBL" id="SOD92101.1"/>
    </source>
</evidence>
<evidence type="ECO:0000256" key="3">
    <source>
        <dbReference type="ARBA" id="ARBA00022603"/>
    </source>
</evidence>
<organism evidence="9 10">
    <name type="scientific">Caenispirillum bisanense</name>
    <dbReference type="NCBI Taxonomy" id="414052"/>
    <lineage>
        <taxon>Bacteria</taxon>
        <taxon>Pseudomonadati</taxon>
        <taxon>Pseudomonadota</taxon>
        <taxon>Alphaproteobacteria</taxon>
        <taxon>Rhodospirillales</taxon>
        <taxon>Novispirillaceae</taxon>
        <taxon>Caenispirillum</taxon>
    </lineage>
</organism>
<dbReference type="PANTHER" id="PTHR42873:SF1">
    <property type="entry name" value="S-ADENOSYLMETHIONINE-DEPENDENT METHYLTRANSFERASE DOMAIN-CONTAINING PROTEIN"/>
    <property type="match status" value="1"/>
</dbReference>
<reference evidence="9 10" key="1">
    <citation type="submission" date="2017-09" db="EMBL/GenBank/DDBJ databases">
        <authorList>
            <person name="Ehlers B."/>
            <person name="Leendertz F.H."/>
        </authorList>
    </citation>
    <scope>NUCLEOTIDE SEQUENCE [LARGE SCALE GENOMIC DNA]</scope>
    <source>
        <strain evidence="9 10">USBA 140</strain>
    </source>
</reference>
<dbReference type="CDD" id="cd11572">
    <property type="entry name" value="RlmI_M_like"/>
    <property type="match status" value="1"/>
</dbReference>
<dbReference type="CDD" id="cd21153">
    <property type="entry name" value="PUA_RlmI"/>
    <property type="match status" value="1"/>
</dbReference>
<dbReference type="Proteomes" id="UP000219621">
    <property type="component" value="Unassembled WGS sequence"/>
</dbReference>
<dbReference type="InterPro" id="IPR036974">
    <property type="entry name" value="PUA_sf"/>
</dbReference>
<dbReference type="GO" id="GO:0008168">
    <property type="term" value="F:methyltransferase activity"/>
    <property type="evidence" value="ECO:0007669"/>
    <property type="project" value="UniProtKB-KW"/>
</dbReference>
<evidence type="ECO:0000256" key="5">
    <source>
        <dbReference type="ARBA" id="ARBA00022691"/>
    </source>
</evidence>
<keyword evidence="4 9" id="KW-0808">Transferase</keyword>
<dbReference type="GO" id="GO:0003723">
    <property type="term" value="F:RNA binding"/>
    <property type="evidence" value="ECO:0007669"/>
    <property type="project" value="InterPro"/>
</dbReference>
<dbReference type="SUPFAM" id="SSF53335">
    <property type="entry name" value="S-adenosyl-L-methionine-dependent methyltransferases"/>
    <property type="match status" value="1"/>
</dbReference>
<evidence type="ECO:0000313" key="10">
    <source>
        <dbReference type="Proteomes" id="UP000219621"/>
    </source>
</evidence>
<evidence type="ECO:0000259" key="7">
    <source>
        <dbReference type="Pfam" id="PF10672"/>
    </source>
</evidence>
<dbReference type="SUPFAM" id="SSF88697">
    <property type="entry name" value="PUA domain-like"/>
    <property type="match status" value="1"/>
</dbReference>
<dbReference type="InterPro" id="IPR029063">
    <property type="entry name" value="SAM-dependent_MTases_sf"/>
</dbReference>
<evidence type="ECO:0000259" key="8">
    <source>
        <dbReference type="Pfam" id="PF17785"/>
    </source>
</evidence>
<keyword evidence="5" id="KW-0949">S-adenosyl-L-methionine</keyword>
<accession>A0A286G998</accession>
<evidence type="ECO:0000256" key="6">
    <source>
        <dbReference type="ARBA" id="ARBA00038091"/>
    </source>
</evidence>
<gene>
    <name evidence="9" type="ORF">SAMN05421508_102266</name>
</gene>
<feature type="domain" description="RlmI-like PUA" evidence="8">
    <location>
        <begin position="19"/>
        <end position="84"/>
    </location>
</feature>
<dbReference type="PANTHER" id="PTHR42873">
    <property type="entry name" value="RIBOSOMAL RNA LARGE SUBUNIT METHYLTRANSFERASE"/>
    <property type="match status" value="1"/>
</dbReference>
<protein>
    <submittedName>
        <fullName evidence="9">SAM-dependent methyltransferase</fullName>
    </submittedName>
</protein>
<dbReference type="Pfam" id="PF17785">
    <property type="entry name" value="PUA_3"/>
    <property type="match status" value="1"/>
</dbReference>